<dbReference type="SUPFAM" id="SSF49313">
    <property type="entry name" value="Cadherin-like"/>
    <property type="match status" value="1"/>
</dbReference>
<dbReference type="PROSITE" id="PS50268">
    <property type="entry name" value="CADHERIN_2"/>
    <property type="match status" value="2"/>
</dbReference>
<dbReference type="AlphaFoldDB" id="A0A1V1NV68"/>
<dbReference type="GO" id="GO:0005509">
    <property type="term" value="F:calcium ion binding"/>
    <property type="evidence" value="ECO:0007669"/>
    <property type="project" value="InterPro"/>
</dbReference>
<evidence type="ECO:0000259" key="1">
    <source>
        <dbReference type="PROSITE" id="PS50268"/>
    </source>
</evidence>
<reference evidence="3" key="1">
    <citation type="submission" date="2012-11" db="EMBL/GenBank/DDBJ databases">
        <authorList>
            <person name="Lucero-Rivera Y.E."/>
            <person name="Tovar-Ramirez D."/>
        </authorList>
    </citation>
    <scope>NUCLEOTIDE SEQUENCE [LARGE SCALE GENOMIC DNA]</scope>
    <source>
        <strain evidence="3">Araruama</strain>
    </source>
</reference>
<dbReference type="InterPro" id="IPR015919">
    <property type="entry name" value="Cadherin-like_sf"/>
</dbReference>
<evidence type="ECO:0000313" key="3">
    <source>
        <dbReference type="Proteomes" id="UP000189670"/>
    </source>
</evidence>
<dbReference type="EMBL" id="ATBP01001974">
    <property type="protein sequence ID" value="ETR66451.1"/>
    <property type="molecule type" value="Genomic_DNA"/>
</dbReference>
<dbReference type="CDD" id="cd11304">
    <property type="entry name" value="Cadherin_repeat"/>
    <property type="match status" value="1"/>
</dbReference>
<gene>
    <name evidence="2" type="ORF">OMM_05643</name>
</gene>
<evidence type="ECO:0000313" key="2">
    <source>
        <dbReference type="EMBL" id="ETR66451.1"/>
    </source>
</evidence>
<feature type="domain" description="Cadherin" evidence="1">
    <location>
        <begin position="82"/>
        <end position="184"/>
    </location>
</feature>
<accession>A0A1V1NV68</accession>
<proteinExistence type="predicted"/>
<dbReference type="InterPro" id="IPR002126">
    <property type="entry name" value="Cadherin-like_dom"/>
</dbReference>
<dbReference type="Gene3D" id="2.60.40.60">
    <property type="entry name" value="Cadherins"/>
    <property type="match status" value="2"/>
</dbReference>
<dbReference type="GO" id="GO:0007156">
    <property type="term" value="P:homophilic cell adhesion via plasma membrane adhesion molecules"/>
    <property type="evidence" value="ECO:0007669"/>
    <property type="project" value="InterPro"/>
</dbReference>
<protein>
    <recommendedName>
        <fullName evidence="1">Cadherin domain-containing protein</fullName>
    </recommendedName>
</protein>
<sequence length="206" mass="22053">MGLIPDDETSQAITYSLSPASSQMLNITINETTGQVSIDSALNQNGFQVFEVIANDGMSNNNTFSESFSLTINAVNDPPAFVLSTNAISVNEDFTETQSITVVTVSIPEDETSQTLTFSLSPSSSTIAGITINENTGQISIDAIYNKNGYQEFSVTANDGQSENNLSTNSFSLTITAVNDPPSFELSKNSITVDEDLLNLNKLLLL</sequence>
<feature type="domain" description="Cadherin" evidence="1">
    <location>
        <begin position="5"/>
        <end position="81"/>
    </location>
</feature>
<dbReference type="GO" id="GO:0016020">
    <property type="term" value="C:membrane"/>
    <property type="evidence" value="ECO:0007669"/>
    <property type="project" value="InterPro"/>
</dbReference>
<name>A0A1V1NV68_9BACT</name>
<organism evidence="2 3">
    <name type="scientific">Candidatus Magnetoglobus multicellularis str. Araruama</name>
    <dbReference type="NCBI Taxonomy" id="890399"/>
    <lineage>
        <taxon>Bacteria</taxon>
        <taxon>Pseudomonadati</taxon>
        <taxon>Thermodesulfobacteriota</taxon>
        <taxon>Desulfobacteria</taxon>
        <taxon>Desulfobacterales</taxon>
        <taxon>Desulfobacteraceae</taxon>
        <taxon>Candidatus Magnetoglobus</taxon>
    </lineage>
</organism>
<dbReference type="Proteomes" id="UP000189670">
    <property type="component" value="Unassembled WGS sequence"/>
</dbReference>
<comment type="caution">
    <text evidence="2">The sequence shown here is derived from an EMBL/GenBank/DDBJ whole genome shotgun (WGS) entry which is preliminary data.</text>
</comment>